<comment type="catalytic activity">
    <reaction evidence="10">
        <text>(R)-pantoate + NADP(+) = 2-dehydropantoate + NADPH + H(+)</text>
        <dbReference type="Rhea" id="RHEA:16233"/>
        <dbReference type="ChEBI" id="CHEBI:11561"/>
        <dbReference type="ChEBI" id="CHEBI:15378"/>
        <dbReference type="ChEBI" id="CHEBI:15980"/>
        <dbReference type="ChEBI" id="CHEBI:57783"/>
        <dbReference type="ChEBI" id="CHEBI:58349"/>
        <dbReference type="EC" id="1.1.1.169"/>
    </reaction>
</comment>
<dbReference type="InterPro" id="IPR050838">
    <property type="entry name" value="Ketopantoate_reductase"/>
</dbReference>
<feature type="domain" description="Ketopantoate reductase N-terminal" evidence="13">
    <location>
        <begin position="87"/>
        <end position="221"/>
    </location>
</feature>
<evidence type="ECO:0000256" key="1">
    <source>
        <dbReference type="ARBA" id="ARBA00002919"/>
    </source>
</evidence>
<evidence type="ECO:0000256" key="5">
    <source>
        <dbReference type="ARBA" id="ARBA00019465"/>
    </source>
</evidence>
<feature type="region of interest" description="Disordered" evidence="11">
    <location>
        <begin position="1"/>
        <end position="75"/>
    </location>
</feature>
<dbReference type="Proteomes" id="UP000240739">
    <property type="component" value="Unassembled WGS sequence"/>
</dbReference>
<dbReference type="InterPro" id="IPR013328">
    <property type="entry name" value="6PGD_dom2"/>
</dbReference>
<dbReference type="InterPro" id="IPR036291">
    <property type="entry name" value="NAD(P)-bd_dom_sf"/>
</dbReference>
<gene>
    <name evidence="15" type="ORF">C7Y72_03315</name>
</gene>
<evidence type="ECO:0000256" key="11">
    <source>
        <dbReference type="SAM" id="MobiDB-lite"/>
    </source>
</evidence>
<evidence type="ECO:0000256" key="7">
    <source>
        <dbReference type="ARBA" id="ARBA00022857"/>
    </source>
</evidence>
<feature type="transmembrane region" description="Helical" evidence="12">
    <location>
        <begin position="85"/>
        <end position="106"/>
    </location>
</feature>
<feature type="domain" description="Ketopantoate reductase C-terminal" evidence="14">
    <location>
        <begin position="263"/>
        <end position="377"/>
    </location>
</feature>
<dbReference type="NCBIfam" id="TIGR00745">
    <property type="entry name" value="apbA_panE"/>
    <property type="match status" value="1"/>
</dbReference>
<evidence type="ECO:0000256" key="4">
    <source>
        <dbReference type="ARBA" id="ARBA00013014"/>
    </source>
</evidence>
<feature type="compositionally biased region" description="Basic and acidic residues" evidence="11">
    <location>
        <begin position="7"/>
        <end position="18"/>
    </location>
</feature>
<dbReference type="InterPro" id="IPR013752">
    <property type="entry name" value="KPA_reductase"/>
</dbReference>
<dbReference type="PANTHER" id="PTHR43765:SF2">
    <property type="entry name" value="2-DEHYDROPANTOATE 2-REDUCTASE"/>
    <property type="match status" value="1"/>
</dbReference>
<organism evidence="15 16">
    <name type="scientific">Paraconexibacter algicola</name>
    <dbReference type="NCBI Taxonomy" id="2133960"/>
    <lineage>
        <taxon>Bacteria</taxon>
        <taxon>Bacillati</taxon>
        <taxon>Actinomycetota</taxon>
        <taxon>Thermoleophilia</taxon>
        <taxon>Solirubrobacterales</taxon>
        <taxon>Paraconexibacteraceae</taxon>
        <taxon>Paraconexibacter</taxon>
    </lineage>
</organism>
<dbReference type="Gene3D" id="3.40.50.720">
    <property type="entry name" value="NAD(P)-binding Rossmann-like Domain"/>
    <property type="match status" value="1"/>
</dbReference>
<accession>A0A2T4UHM2</accession>
<evidence type="ECO:0000256" key="8">
    <source>
        <dbReference type="ARBA" id="ARBA00023002"/>
    </source>
</evidence>
<comment type="function">
    <text evidence="1">Catalyzes the NADPH-dependent reduction of ketopantoate into pantoic acid.</text>
</comment>
<evidence type="ECO:0000256" key="12">
    <source>
        <dbReference type="SAM" id="Phobius"/>
    </source>
</evidence>
<dbReference type="InterPro" id="IPR003710">
    <property type="entry name" value="ApbA"/>
</dbReference>
<dbReference type="GO" id="GO:0015940">
    <property type="term" value="P:pantothenate biosynthetic process"/>
    <property type="evidence" value="ECO:0007669"/>
    <property type="project" value="UniProtKB-KW"/>
</dbReference>
<evidence type="ECO:0000256" key="3">
    <source>
        <dbReference type="ARBA" id="ARBA00007870"/>
    </source>
</evidence>
<dbReference type="Pfam" id="PF08546">
    <property type="entry name" value="ApbA_C"/>
    <property type="match status" value="1"/>
</dbReference>
<keyword evidence="12" id="KW-0812">Transmembrane</keyword>
<dbReference type="AlphaFoldDB" id="A0A2T4UHM2"/>
<dbReference type="EC" id="1.1.1.169" evidence="4"/>
<evidence type="ECO:0000256" key="6">
    <source>
        <dbReference type="ARBA" id="ARBA00022655"/>
    </source>
</evidence>
<keyword evidence="12" id="KW-0472">Membrane</keyword>
<name>A0A2T4UHM2_9ACTN</name>
<evidence type="ECO:0000313" key="16">
    <source>
        <dbReference type="Proteomes" id="UP000240739"/>
    </source>
</evidence>
<evidence type="ECO:0000256" key="9">
    <source>
        <dbReference type="ARBA" id="ARBA00032024"/>
    </source>
</evidence>
<reference evidence="15 16" key="1">
    <citation type="submission" date="2018-03" db="EMBL/GenBank/DDBJ databases">
        <title>Aquarubrobacter algicola gen. nov., sp. nov., a novel actinobacterium isolated from shallow eutrophic lake during the end of cyanobacterial harmful algal blooms.</title>
        <authorList>
            <person name="Chun S.J."/>
        </authorList>
    </citation>
    <scope>NUCLEOTIDE SEQUENCE [LARGE SCALE GENOMIC DNA]</scope>
    <source>
        <strain evidence="15 16">Seoho-28</strain>
    </source>
</reference>
<sequence>MPVPAAHRADEPVRDRADAVGGGRHHRRSRARGRRQGRDRVVPSRLRRHGAAGARDRADRDDHRARRAARRARRADARERPLRRLLIAVLGPGGVGGLVAGALAHAGEPVVLLCREETADTLARTGLHVTSRALDEDFVAWPRIATTLDEPVDALLVASKATTLSASLERVAPDAPRLVVPLLNGLDHMEVLRARFGDARTRAGVIRVQSDRPAVGRIVQDSAAVRIDIAGPETDIPPVAALARALRSAGIETRTGASEADVLWSKLARLNAIACATTAFDATLGEIREDPSRLSALHAAIAETAAVARAEGADVDTDTTIAEVDALRGDQSSSMARDVAAARAPELDAIPGAVLRAAARHGIATPAVEYLHARIAARA</sequence>
<evidence type="ECO:0000259" key="14">
    <source>
        <dbReference type="Pfam" id="PF08546"/>
    </source>
</evidence>
<comment type="pathway">
    <text evidence="2">Cofactor biosynthesis; (R)-pantothenate biosynthesis; (R)-pantoate from 3-methyl-2-oxobutanoate: step 2/2.</text>
</comment>
<feature type="compositionally biased region" description="Basic and acidic residues" evidence="11">
    <location>
        <begin position="54"/>
        <end position="64"/>
    </location>
</feature>
<keyword evidence="16" id="KW-1185">Reference proteome</keyword>
<evidence type="ECO:0000259" key="13">
    <source>
        <dbReference type="Pfam" id="PF02558"/>
    </source>
</evidence>
<keyword evidence="8" id="KW-0560">Oxidoreductase</keyword>
<comment type="caution">
    <text evidence="15">The sequence shown here is derived from an EMBL/GenBank/DDBJ whole genome shotgun (WGS) entry which is preliminary data.</text>
</comment>
<dbReference type="SUPFAM" id="SSF48179">
    <property type="entry name" value="6-phosphogluconate dehydrogenase C-terminal domain-like"/>
    <property type="match status" value="1"/>
</dbReference>
<evidence type="ECO:0000256" key="10">
    <source>
        <dbReference type="ARBA" id="ARBA00048793"/>
    </source>
</evidence>
<dbReference type="InterPro" id="IPR013332">
    <property type="entry name" value="KPR_N"/>
</dbReference>
<evidence type="ECO:0000256" key="2">
    <source>
        <dbReference type="ARBA" id="ARBA00004994"/>
    </source>
</evidence>
<keyword evidence="6" id="KW-0566">Pantothenate biosynthesis</keyword>
<keyword evidence="12" id="KW-1133">Transmembrane helix</keyword>
<proteinExistence type="inferred from homology"/>
<keyword evidence="7" id="KW-0521">NADP</keyword>
<dbReference type="GO" id="GO:0050661">
    <property type="term" value="F:NADP binding"/>
    <property type="evidence" value="ECO:0007669"/>
    <property type="project" value="TreeGrafter"/>
</dbReference>
<dbReference type="EMBL" id="PYYB01000001">
    <property type="protein sequence ID" value="PTL58744.1"/>
    <property type="molecule type" value="Genomic_DNA"/>
</dbReference>
<dbReference type="GO" id="GO:0005737">
    <property type="term" value="C:cytoplasm"/>
    <property type="evidence" value="ECO:0007669"/>
    <property type="project" value="TreeGrafter"/>
</dbReference>
<dbReference type="SUPFAM" id="SSF51735">
    <property type="entry name" value="NAD(P)-binding Rossmann-fold domains"/>
    <property type="match status" value="1"/>
</dbReference>
<dbReference type="PANTHER" id="PTHR43765">
    <property type="entry name" value="2-DEHYDROPANTOATE 2-REDUCTASE-RELATED"/>
    <property type="match status" value="1"/>
</dbReference>
<feature type="compositionally biased region" description="Basic residues" evidence="11">
    <location>
        <begin position="23"/>
        <end position="35"/>
    </location>
</feature>
<evidence type="ECO:0000313" key="15">
    <source>
        <dbReference type="EMBL" id="PTL58744.1"/>
    </source>
</evidence>
<dbReference type="Pfam" id="PF02558">
    <property type="entry name" value="ApbA"/>
    <property type="match status" value="1"/>
</dbReference>
<protein>
    <recommendedName>
        <fullName evidence="5">2-dehydropantoate 2-reductase</fullName>
        <ecNumber evidence="4">1.1.1.169</ecNumber>
    </recommendedName>
    <alternativeName>
        <fullName evidence="9">Ketopantoate reductase</fullName>
    </alternativeName>
</protein>
<comment type="similarity">
    <text evidence="3">Belongs to the ketopantoate reductase family.</text>
</comment>
<dbReference type="GO" id="GO:0008677">
    <property type="term" value="F:2-dehydropantoate 2-reductase activity"/>
    <property type="evidence" value="ECO:0007669"/>
    <property type="project" value="UniProtKB-EC"/>
</dbReference>
<dbReference type="Gene3D" id="1.10.1040.10">
    <property type="entry name" value="N-(1-d-carboxylethyl)-l-norvaline Dehydrogenase, domain 2"/>
    <property type="match status" value="1"/>
</dbReference>
<dbReference type="InterPro" id="IPR008927">
    <property type="entry name" value="6-PGluconate_DH-like_C_sf"/>
</dbReference>